<name>A0A645IGX0_9ZZZZ</name>
<accession>A0A645IGX0</accession>
<gene>
    <name evidence="1" type="ORF">SDC9_198152</name>
</gene>
<comment type="caution">
    <text evidence="1">The sequence shown here is derived from an EMBL/GenBank/DDBJ whole genome shotgun (WGS) entry which is preliminary data.</text>
</comment>
<protein>
    <submittedName>
        <fullName evidence="1">Uncharacterized protein</fullName>
    </submittedName>
</protein>
<dbReference type="AlphaFoldDB" id="A0A645IGX0"/>
<organism evidence="1">
    <name type="scientific">bioreactor metagenome</name>
    <dbReference type="NCBI Taxonomy" id="1076179"/>
    <lineage>
        <taxon>unclassified sequences</taxon>
        <taxon>metagenomes</taxon>
        <taxon>ecological metagenomes</taxon>
    </lineage>
</organism>
<proteinExistence type="predicted"/>
<evidence type="ECO:0000313" key="1">
    <source>
        <dbReference type="EMBL" id="MPN50525.1"/>
    </source>
</evidence>
<dbReference type="EMBL" id="VSSQ01114796">
    <property type="protein sequence ID" value="MPN50525.1"/>
    <property type="molecule type" value="Genomic_DNA"/>
</dbReference>
<reference evidence="1" key="1">
    <citation type="submission" date="2019-08" db="EMBL/GenBank/DDBJ databases">
        <authorList>
            <person name="Kucharzyk K."/>
            <person name="Murdoch R.W."/>
            <person name="Higgins S."/>
            <person name="Loffler F."/>
        </authorList>
    </citation>
    <scope>NUCLEOTIDE SEQUENCE</scope>
</reference>
<sequence length="75" mass="8794">MALRLSGLHYYTPVGLIRRVASHQAHFALPYEEPVPAVDQRGKHGKERRIFQRILKVLSRQHNMTGQRFQGRTMR</sequence>